<evidence type="ECO:0000256" key="6">
    <source>
        <dbReference type="ARBA" id="ARBA00012102"/>
    </source>
</evidence>
<evidence type="ECO:0000256" key="1">
    <source>
        <dbReference type="ARBA" id="ARBA00001206"/>
    </source>
</evidence>
<comment type="cofactor">
    <cofactor evidence="2">
        <name>K(+)</name>
        <dbReference type="ChEBI" id="CHEBI:29103"/>
    </cofactor>
</comment>
<keyword evidence="11 16" id="KW-0067">ATP-binding</keyword>
<sequence length="256" mass="26930">MILTVDVGNTTTVVGLFRGEDLVRHWRLVSERKTSDEVGILLLNLLTLSSISPSEIKGAALSSVVPSLDGIISEAIENYLSVPCLKVSSDLDLGIEVAYRNRWEVGADRLVNSVAGVHRYGSPLVVVDFGTAITLDVISPEGAYLGGTISPGLVTSMDALFGKTSKLPQVALEAPKRVIGDSTMSAIQSGVVYGTAGAVDALVRRIWDELGVTSPVVATGGHAATVAKVSSTIAYVDHWLTLEGLRLIYSRLGGAV</sequence>
<accession>A0A1X7JHY9</accession>
<keyword evidence="12 16" id="KW-0630">Potassium</keyword>
<comment type="pathway">
    <text evidence="4 16">Cofactor biosynthesis; coenzyme A biosynthesis; CoA from (R)-pantothenate: step 1/5.</text>
</comment>
<name>A0A1X7JHY9_9BACT</name>
<evidence type="ECO:0000256" key="10">
    <source>
        <dbReference type="ARBA" id="ARBA00022777"/>
    </source>
</evidence>
<dbReference type="InterPro" id="IPR004619">
    <property type="entry name" value="Type_III_PanK"/>
</dbReference>
<feature type="binding site" evidence="16">
    <location>
        <begin position="106"/>
        <end position="109"/>
    </location>
    <ligand>
        <name>substrate</name>
    </ligand>
</feature>
<dbReference type="EMBL" id="FXBB01000012">
    <property type="protein sequence ID" value="SMG27163.1"/>
    <property type="molecule type" value="Genomic_DNA"/>
</dbReference>
<proteinExistence type="inferred from homology"/>
<keyword evidence="13 16" id="KW-0173">Coenzyme A biosynthesis</keyword>
<evidence type="ECO:0000256" key="15">
    <source>
        <dbReference type="ARBA" id="ARBA00040883"/>
    </source>
</evidence>
<dbReference type="CDD" id="cd24015">
    <property type="entry name" value="ASKHA_NBD_PanK-III"/>
    <property type="match status" value="1"/>
</dbReference>
<dbReference type="GO" id="GO:0046872">
    <property type="term" value="F:metal ion binding"/>
    <property type="evidence" value="ECO:0007669"/>
    <property type="project" value="UniProtKB-KW"/>
</dbReference>
<evidence type="ECO:0000313" key="18">
    <source>
        <dbReference type="Proteomes" id="UP000193355"/>
    </source>
</evidence>
<evidence type="ECO:0000256" key="14">
    <source>
        <dbReference type="ARBA" id="ARBA00038036"/>
    </source>
</evidence>
<dbReference type="GO" id="GO:0004594">
    <property type="term" value="F:pantothenate kinase activity"/>
    <property type="evidence" value="ECO:0007669"/>
    <property type="project" value="UniProtKB-UniRule"/>
</dbReference>
<comment type="function">
    <text evidence="16">Catalyzes the phosphorylation of pantothenate (Pan), the first step in CoA biosynthesis.</text>
</comment>
<dbReference type="NCBIfam" id="NF009848">
    <property type="entry name" value="PRK13318.1-6"/>
    <property type="match status" value="1"/>
</dbReference>
<gene>
    <name evidence="16" type="primary">coaX</name>
    <name evidence="17" type="ORF">SAMN06275492_11228</name>
</gene>
<evidence type="ECO:0000256" key="3">
    <source>
        <dbReference type="ARBA" id="ARBA00004496"/>
    </source>
</evidence>
<dbReference type="InterPro" id="IPR043129">
    <property type="entry name" value="ATPase_NBD"/>
</dbReference>
<dbReference type="STRING" id="561720.SAMN06275492_11228"/>
<dbReference type="Proteomes" id="UP000193355">
    <property type="component" value="Unassembled WGS sequence"/>
</dbReference>
<evidence type="ECO:0000256" key="13">
    <source>
        <dbReference type="ARBA" id="ARBA00022993"/>
    </source>
</evidence>
<keyword evidence="10 16" id="KW-0418">Kinase</keyword>
<keyword evidence="16" id="KW-0479">Metal-binding</keyword>
<organism evidence="17 18">
    <name type="scientific">Dethiosulfovibrio salsuginis</name>
    <dbReference type="NCBI Taxonomy" id="561720"/>
    <lineage>
        <taxon>Bacteria</taxon>
        <taxon>Thermotogati</taxon>
        <taxon>Synergistota</taxon>
        <taxon>Synergistia</taxon>
        <taxon>Synergistales</taxon>
        <taxon>Dethiosulfovibrionaceae</taxon>
        <taxon>Dethiosulfovibrio</taxon>
    </lineage>
</organism>
<dbReference type="UniPathway" id="UPA00241">
    <property type="reaction ID" value="UER00352"/>
</dbReference>
<feature type="binding site" evidence="16">
    <location>
        <position position="183"/>
    </location>
    <ligand>
        <name>substrate</name>
    </ligand>
</feature>
<feature type="binding site" evidence="16">
    <location>
        <position position="128"/>
    </location>
    <ligand>
        <name>K(+)</name>
        <dbReference type="ChEBI" id="CHEBI:29103"/>
    </ligand>
</feature>
<reference evidence="18" key="1">
    <citation type="submission" date="2017-04" db="EMBL/GenBank/DDBJ databases">
        <authorList>
            <person name="Varghese N."/>
            <person name="Submissions S."/>
        </authorList>
    </citation>
    <scope>NUCLEOTIDE SEQUENCE [LARGE SCALE GENOMIC DNA]</scope>
    <source>
        <strain evidence="18">USBA 82</strain>
    </source>
</reference>
<evidence type="ECO:0000256" key="5">
    <source>
        <dbReference type="ARBA" id="ARBA00011738"/>
    </source>
</evidence>
<evidence type="ECO:0000256" key="2">
    <source>
        <dbReference type="ARBA" id="ARBA00001958"/>
    </source>
</evidence>
<dbReference type="PANTHER" id="PTHR34265">
    <property type="entry name" value="TYPE III PANTOTHENATE KINASE"/>
    <property type="match status" value="1"/>
</dbReference>
<evidence type="ECO:0000256" key="7">
    <source>
        <dbReference type="ARBA" id="ARBA00022490"/>
    </source>
</evidence>
<evidence type="ECO:0000256" key="11">
    <source>
        <dbReference type="ARBA" id="ARBA00022840"/>
    </source>
</evidence>
<evidence type="ECO:0000256" key="12">
    <source>
        <dbReference type="ARBA" id="ARBA00022958"/>
    </source>
</evidence>
<comment type="catalytic activity">
    <reaction evidence="1 16">
        <text>(R)-pantothenate + ATP = (R)-4'-phosphopantothenate + ADP + H(+)</text>
        <dbReference type="Rhea" id="RHEA:16373"/>
        <dbReference type="ChEBI" id="CHEBI:10986"/>
        <dbReference type="ChEBI" id="CHEBI:15378"/>
        <dbReference type="ChEBI" id="CHEBI:29032"/>
        <dbReference type="ChEBI" id="CHEBI:30616"/>
        <dbReference type="ChEBI" id="CHEBI:456216"/>
        <dbReference type="EC" id="2.7.1.33"/>
    </reaction>
</comment>
<feature type="binding site" evidence="16">
    <location>
        <position position="131"/>
    </location>
    <ligand>
        <name>ATP</name>
        <dbReference type="ChEBI" id="CHEBI:30616"/>
    </ligand>
</feature>
<dbReference type="SUPFAM" id="SSF53067">
    <property type="entry name" value="Actin-like ATPase domain"/>
    <property type="match status" value="2"/>
</dbReference>
<comment type="similarity">
    <text evidence="14 16">Belongs to the type III pantothenate kinase family.</text>
</comment>
<dbReference type="PANTHER" id="PTHR34265:SF1">
    <property type="entry name" value="TYPE III PANTOTHENATE KINASE"/>
    <property type="match status" value="1"/>
</dbReference>
<feature type="active site" description="Proton acceptor" evidence="16">
    <location>
        <position position="108"/>
    </location>
</feature>
<dbReference type="RefSeq" id="WP_085544431.1">
    <property type="nucleotide sequence ID" value="NZ_FXBB01000012.1"/>
</dbReference>
<dbReference type="AlphaFoldDB" id="A0A1X7JHY9"/>
<protein>
    <recommendedName>
        <fullName evidence="15 16">Type III pantothenate kinase</fullName>
        <ecNumber evidence="6 16">2.7.1.33</ecNumber>
    </recommendedName>
    <alternativeName>
        <fullName evidence="16">PanK-III</fullName>
    </alternativeName>
    <alternativeName>
        <fullName evidence="16">Pantothenic acid kinase</fullName>
    </alternativeName>
</protein>
<dbReference type="HAMAP" id="MF_01274">
    <property type="entry name" value="Pantothen_kinase_3"/>
    <property type="match status" value="1"/>
</dbReference>
<evidence type="ECO:0000256" key="16">
    <source>
        <dbReference type="HAMAP-Rule" id="MF_01274"/>
    </source>
</evidence>
<dbReference type="NCBIfam" id="TIGR00671">
    <property type="entry name" value="baf"/>
    <property type="match status" value="1"/>
</dbReference>
<comment type="subunit">
    <text evidence="5 16">Homodimer.</text>
</comment>
<dbReference type="Gene3D" id="3.30.420.40">
    <property type="match status" value="2"/>
</dbReference>
<dbReference type="EC" id="2.7.1.33" evidence="6 16"/>
<dbReference type="OrthoDB" id="9804707at2"/>
<feature type="binding site" evidence="16">
    <location>
        <position position="99"/>
    </location>
    <ligand>
        <name>substrate</name>
    </ligand>
</feature>
<keyword evidence="9 16" id="KW-0547">Nucleotide-binding</keyword>
<comment type="subcellular location">
    <subcellularLocation>
        <location evidence="3 16">Cytoplasm</location>
    </subcellularLocation>
</comment>
<feature type="binding site" evidence="16">
    <location>
        <begin position="6"/>
        <end position="13"/>
    </location>
    <ligand>
        <name>ATP</name>
        <dbReference type="ChEBI" id="CHEBI:30616"/>
    </ligand>
</feature>
<dbReference type="NCBIfam" id="NF009855">
    <property type="entry name" value="PRK13321.1"/>
    <property type="match status" value="1"/>
</dbReference>
<keyword evidence="8 16" id="KW-0808">Transferase</keyword>
<dbReference type="GO" id="GO:0015937">
    <property type="term" value="P:coenzyme A biosynthetic process"/>
    <property type="evidence" value="ECO:0007669"/>
    <property type="project" value="UniProtKB-UniRule"/>
</dbReference>
<evidence type="ECO:0000313" key="17">
    <source>
        <dbReference type="EMBL" id="SMG27163.1"/>
    </source>
</evidence>
<dbReference type="Pfam" id="PF03309">
    <property type="entry name" value="Pan_kinase"/>
    <property type="match status" value="1"/>
</dbReference>
<evidence type="ECO:0000256" key="4">
    <source>
        <dbReference type="ARBA" id="ARBA00005225"/>
    </source>
</evidence>
<evidence type="ECO:0000256" key="8">
    <source>
        <dbReference type="ARBA" id="ARBA00022679"/>
    </source>
</evidence>
<comment type="cofactor">
    <cofactor evidence="16">
        <name>NH4(+)</name>
        <dbReference type="ChEBI" id="CHEBI:28938"/>
    </cofactor>
    <cofactor evidence="16">
        <name>K(+)</name>
        <dbReference type="ChEBI" id="CHEBI:29103"/>
    </cofactor>
    <text evidence="16">A monovalent cation. Ammonium or potassium.</text>
</comment>
<keyword evidence="7 16" id="KW-0963">Cytoplasm</keyword>
<keyword evidence="18" id="KW-1185">Reference proteome</keyword>
<dbReference type="GO" id="GO:0005737">
    <property type="term" value="C:cytoplasm"/>
    <property type="evidence" value="ECO:0007669"/>
    <property type="project" value="UniProtKB-SubCell"/>
</dbReference>
<dbReference type="GO" id="GO:0005524">
    <property type="term" value="F:ATP binding"/>
    <property type="evidence" value="ECO:0007669"/>
    <property type="project" value="UniProtKB-UniRule"/>
</dbReference>
<evidence type="ECO:0000256" key="9">
    <source>
        <dbReference type="ARBA" id="ARBA00022741"/>
    </source>
</evidence>